<organism evidence="1">
    <name type="scientific">Zea mays</name>
    <name type="common">Maize</name>
    <dbReference type="NCBI Taxonomy" id="4577"/>
    <lineage>
        <taxon>Eukaryota</taxon>
        <taxon>Viridiplantae</taxon>
        <taxon>Streptophyta</taxon>
        <taxon>Embryophyta</taxon>
        <taxon>Tracheophyta</taxon>
        <taxon>Spermatophyta</taxon>
        <taxon>Magnoliopsida</taxon>
        <taxon>Liliopsida</taxon>
        <taxon>Poales</taxon>
        <taxon>Poaceae</taxon>
        <taxon>PACMAD clade</taxon>
        <taxon>Panicoideae</taxon>
        <taxon>Andropogonodae</taxon>
        <taxon>Andropogoneae</taxon>
        <taxon>Tripsacinae</taxon>
        <taxon>Zea</taxon>
    </lineage>
</organism>
<dbReference type="EMBL" id="NCVQ01000004">
    <property type="protein sequence ID" value="PWZ33037.1"/>
    <property type="molecule type" value="Genomic_DNA"/>
</dbReference>
<dbReference type="AlphaFoldDB" id="A0A3L6FMU8"/>
<evidence type="ECO:0000313" key="1">
    <source>
        <dbReference type="EMBL" id="PWZ33037.1"/>
    </source>
</evidence>
<proteinExistence type="predicted"/>
<sequence>HCFQVVRLITINRPSRFGPITINRPSRP</sequence>
<dbReference type="Proteomes" id="UP000251960">
    <property type="component" value="Chromosome 3"/>
</dbReference>
<name>A0A3L6FMU8_MAIZE</name>
<feature type="non-terminal residue" evidence="1">
    <location>
        <position position="1"/>
    </location>
</feature>
<comment type="caution">
    <text evidence="1">The sequence shown here is derived from an EMBL/GenBank/DDBJ whole genome shotgun (WGS) entry which is preliminary data.</text>
</comment>
<reference evidence="1" key="1">
    <citation type="journal article" date="2018" name="Nat. Genet.">
        <title>Extensive intraspecific gene order and gene structural variations between Mo17 and other maize genomes.</title>
        <authorList>
            <person name="Sun S."/>
            <person name="Zhou Y."/>
            <person name="Chen J."/>
            <person name="Shi J."/>
            <person name="Zhao H."/>
            <person name="Zhao H."/>
            <person name="Song W."/>
            <person name="Zhang M."/>
            <person name="Cui Y."/>
            <person name="Dong X."/>
            <person name="Liu H."/>
            <person name="Ma X."/>
            <person name="Jiao Y."/>
            <person name="Wang B."/>
            <person name="Wei X."/>
            <person name="Stein J.C."/>
            <person name="Glaubitz J.C."/>
            <person name="Lu F."/>
            <person name="Yu G."/>
            <person name="Liang C."/>
            <person name="Fengler K."/>
            <person name="Li B."/>
            <person name="Rafalski A."/>
            <person name="Schnable P.S."/>
            <person name="Ware D.H."/>
            <person name="Buckler E.S."/>
            <person name="Lai J."/>
        </authorList>
    </citation>
    <scope>NUCLEOTIDE SEQUENCE [LARGE SCALE GENOMIC DNA]</scope>
    <source>
        <tissue evidence="1">Seedling</tissue>
    </source>
</reference>
<accession>A0A3L6FMU8</accession>
<protein>
    <submittedName>
        <fullName evidence="1">Uncharacterized protein</fullName>
    </submittedName>
</protein>
<gene>
    <name evidence="1" type="ORF">Zm00014a_022085</name>
</gene>